<dbReference type="GO" id="GO:0051721">
    <property type="term" value="F:protein phosphatase 2A binding"/>
    <property type="evidence" value="ECO:0007669"/>
    <property type="project" value="TreeGrafter"/>
</dbReference>
<dbReference type="Pfam" id="PF04177">
    <property type="entry name" value="TAP42"/>
    <property type="match status" value="1"/>
</dbReference>
<dbReference type="PANTHER" id="PTHR10933:SF9">
    <property type="entry name" value="IMMUNOGLOBULIN-BINDING PROTEIN 1"/>
    <property type="match status" value="1"/>
</dbReference>
<dbReference type="STRING" id="57577.A0A2K3NXY2"/>
<reference evidence="1 2" key="2">
    <citation type="journal article" date="2017" name="Front. Plant Sci.">
        <title>Gene Classification and Mining of Molecular Markers Useful in Red Clover (Trifolium pratense) Breeding.</title>
        <authorList>
            <person name="Istvanek J."/>
            <person name="Dluhosova J."/>
            <person name="Dluhos P."/>
            <person name="Patkova L."/>
            <person name="Nedelnik J."/>
            <person name="Repkova J."/>
        </authorList>
    </citation>
    <scope>NUCLEOTIDE SEQUENCE [LARGE SCALE GENOMIC DNA]</scope>
    <source>
        <strain evidence="2">cv. Tatra</strain>
        <tissue evidence="1">Young leaves</tissue>
    </source>
</reference>
<dbReference type="InterPro" id="IPR007304">
    <property type="entry name" value="TAP46-like"/>
</dbReference>
<dbReference type="Gene3D" id="1.25.40.540">
    <property type="entry name" value="TAP42-like family"/>
    <property type="match status" value="1"/>
</dbReference>
<dbReference type="GO" id="GO:0035303">
    <property type="term" value="P:regulation of dephosphorylation"/>
    <property type="evidence" value="ECO:0007669"/>
    <property type="project" value="TreeGrafter"/>
</dbReference>
<reference evidence="1 2" key="1">
    <citation type="journal article" date="2014" name="Am. J. Bot.">
        <title>Genome assembly and annotation for red clover (Trifolium pratense; Fabaceae).</title>
        <authorList>
            <person name="Istvanek J."/>
            <person name="Jaros M."/>
            <person name="Krenek A."/>
            <person name="Repkova J."/>
        </authorList>
    </citation>
    <scope>NUCLEOTIDE SEQUENCE [LARGE SCALE GENOMIC DNA]</scope>
    <source>
        <strain evidence="2">cv. Tatra</strain>
        <tissue evidence="1">Young leaves</tissue>
    </source>
</reference>
<accession>A0A2K3NXY2</accession>
<gene>
    <name evidence="1" type="ORF">L195_g004404</name>
</gene>
<dbReference type="Proteomes" id="UP000236291">
    <property type="component" value="Unassembled WGS sequence"/>
</dbReference>
<dbReference type="GO" id="GO:0005829">
    <property type="term" value="C:cytosol"/>
    <property type="evidence" value="ECO:0007669"/>
    <property type="project" value="TreeGrafter"/>
</dbReference>
<dbReference type="EMBL" id="ASHM01002172">
    <property type="protein sequence ID" value="PNY07896.1"/>
    <property type="molecule type" value="Genomic_DNA"/>
</dbReference>
<evidence type="ECO:0000313" key="2">
    <source>
        <dbReference type="Proteomes" id="UP000236291"/>
    </source>
</evidence>
<organism evidence="1 2">
    <name type="scientific">Trifolium pratense</name>
    <name type="common">Red clover</name>
    <dbReference type="NCBI Taxonomy" id="57577"/>
    <lineage>
        <taxon>Eukaryota</taxon>
        <taxon>Viridiplantae</taxon>
        <taxon>Streptophyta</taxon>
        <taxon>Embryophyta</taxon>
        <taxon>Tracheophyta</taxon>
        <taxon>Spermatophyta</taxon>
        <taxon>Magnoliopsida</taxon>
        <taxon>eudicotyledons</taxon>
        <taxon>Gunneridae</taxon>
        <taxon>Pentapetalae</taxon>
        <taxon>rosids</taxon>
        <taxon>fabids</taxon>
        <taxon>Fabales</taxon>
        <taxon>Fabaceae</taxon>
        <taxon>Papilionoideae</taxon>
        <taxon>50 kb inversion clade</taxon>
        <taxon>NPAAA clade</taxon>
        <taxon>Hologalegina</taxon>
        <taxon>IRL clade</taxon>
        <taxon>Trifolieae</taxon>
        <taxon>Trifolium</taxon>
    </lineage>
</organism>
<dbReference type="GO" id="GO:0009966">
    <property type="term" value="P:regulation of signal transduction"/>
    <property type="evidence" value="ECO:0007669"/>
    <property type="project" value="InterPro"/>
</dbReference>
<name>A0A2K3NXY2_TRIPR</name>
<protein>
    <submittedName>
        <fullName evidence="1">PP2A regulatory subunit TAP46-like protein</fullName>
    </submittedName>
</protein>
<evidence type="ECO:0000313" key="1">
    <source>
        <dbReference type="EMBL" id="PNY07896.1"/>
    </source>
</evidence>
<dbReference type="InterPro" id="IPR038511">
    <property type="entry name" value="TAP42/TAP46-like_sf"/>
</dbReference>
<sequence>MGEIKMEDMPLPALFEQARKIHATATEFGADQELVKKGCEALNKCEDMINKLGLFSANETKEDISTTDLKYILSGSKDDLSVNLSTSTLKTPNSALCKLPEYA</sequence>
<comment type="caution">
    <text evidence="1">The sequence shown here is derived from an EMBL/GenBank/DDBJ whole genome shotgun (WGS) entry which is preliminary data.</text>
</comment>
<proteinExistence type="predicted"/>
<dbReference type="AlphaFoldDB" id="A0A2K3NXY2"/>
<dbReference type="ExpressionAtlas" id="A0A2K3NXY2">
    <property type="expression patterns" value="baseline"/>
</dbReference>
<dbReference type="PANTHER" id="PTHR10933">
    <property type="entry name" value="IMMUNOGLOBULIN-BINDING PROTEIN 1"/>
    <property type="match status" value="1"/>
</dbReference>